<evidence type="ECO:0000256" key="1">
    <source>
        <dbReference type="ARBA" id="ARBA00001206"/>
    </source>
</evidence>
<evidence type="ECO:0000256" key="9">
    <source>
        <dbReference type="ARBA" id="ARBA00022741"/>
    </source>
</evidence>
<dbReference type="eggNOG" id="COG1521">
    <property type="taxonomic scope" value="Bacteria"/>
</dbReference>
<proteinExistence type="inferred from homology"/>
<evidence type="ECO:0000313" key="17">
    <source>
        <dbReference type="EMBL" id="AGY92647.1"/>
    </source>
</evidence>
<reference evidence="17 18" key="1">
    <citation type="journal article" date="2013" name="BMC Genomics">
        <title>Genomes of "Spiribacter", a streamlined, successful halophilic bacterium.</title>
        <authorList>
            <person name="Lopez-Perez M."/>
            <person name="Ghai R."/>
            <person name="Leon M.J."/>
            <person name="Rodriguez-Olmos A."/>
            <person name="Copa-Patino J.L."/>
            <person name="Soliveri J."/>
            <person name="Sanchez-Porro C."/>
            <person name="Ventosa A."/>
            <person name="Rodriguez-Valera F."/>
        </authorList>
    </citation>
    <scope>NUCLEOTIDE SEQUENCE [LARGE SCALE GENOMIC DNA]</scope>
    <source>
        <strain evidence="17 18">UAH-SP71</strain>
    </source>
</reference>
<dbReference type="UniPathway" id="UPA00241">
    <property type="reaction ID" value="UER00352"/>
</dbReference>
<dbReference type="GO" id="GO:0015937">
    <property type="term" value="P:coenzyme A biosynthetic process"/>
    <property type="evidence" value="ECO:0007669"/>
    <property type="project" value="UniProtKB-UniRule"/>
</dbReference>
<evidence type="ECO:0000256" key="6">
    <source>
        <dbReference type="ARBA" id="ARBA00012102"/>
    </source>
</evidence>
<evidence type="ECO:0000313" key="18">
    <source>
        <dbReference type="Proteomes" id="UP000017640"/>
    </source>
</evidence>
<keyword evidence="11 16" id="KW-0067">ATP-binding</keyword>
<keyword evidence="9 16" id="KW-0547">Nucleotide-binding</keyword>
<feature type="active site" description="Proton acceptor" evidence="16">
    <location>
        <position position="108"/>
    </location>
</feature>
<feature type="binding site" evidence="16">
    <location>
        <begin position="106"/>
        <end position="109"/>
    </location>
    <ligand>
        <name>substrate</name>
    </ligand>
</feature>
<comment type="subunit">
    <text evidence="5 16">Homodimer.</text>
</comment>
<evidence type="ECO:0000256" key="11">
    <source>
        <dbReference type="ARBA" id="ARBA00022840"/>
    </source>
</evidence>
<keyword evidence="7 16" id="KW-0963">Cytoplasm</keyword>
<dbReference type="HAMAP" id="MF_01274">
    <property type="entry name" value="Pantothen_kinase_3"/>
    <property type="match status" value="1"/>
</dbReference>
<feature type="binding site" evidence="16">
    <location>
        <position position="183"/>
    </location>
    <ligand>
        <name>substrate</name>
    </ligand>
</feature>
<keyword evidence="10 16" id="KW-0418">Kinase</keyword>
<evidence type="ECO:0000256" key="16">
    <source>
        <dbReference type="HAMAP-Rule" id="MF_01274"/>
    </source>
</evidence>
<feature type="binding site" evidence="16">
    <location>
        <position position="128"/>
    </location>
    <ligand>
        <name>K(+)</name>
        <dbReference type="ChEBI" id="CHEBI:29103"/>
    </ligand>
</feature>
<comment type="subcellular location">
    <subcellularLocation>
        <location evidence="3 16">Cytoplasm</location>
    </subcellularLocation>
</comment>
<dbReference type="PATRIC" id="fig|1335757.3.peg.1677"/>
<protein>
    <recommendedName>
        <fullName evidence="15 16">Type III pantothenate kinase</fullName>
        <ecNumber evidence="6 16">2.7.1.33</ecNumber>
    </recommendedName>
    <alternativeName>
        <fullName evidence="16">PanK-III</fullName>
    </alternativeName>
    <alternativeName>
        <fullName evidence="16">Pantothenic acid kinase</fullName>
    </alternativeName>
</protein>
<keyword evidence="12 16" id="KW-0630">Potassium</keyword>
<keyword evidence="16" id="KW-0479">Metal-binding</keyword>
<keyword evidence="18" id="KW-1185">Reference proteome</keyword>
<evidence type="ECO:0000256" key="7">
    <source>
        <dbReference type="ARBA" id="ARBA00022490"/>
    </source>
</evidence>
<evidence type="ECO:0000256" key="14">
    <source>
        <dbReference type="ARBA" id="ARBA00038036"/>
    </source>
</evidence>
<dbReference type="OrthoDB" id="9781305at2"/>
<sequence length="249" mass="26365">MGNAIMTDLLIDIGNSRIKWALAADGELIGAARAATHDSLERLFAEWRQLAERPARVRVVNVARASVVNRITAWLQVHWERAPEFIQTPAAGDAIHSAYTHPTELGTDRWLAMLGAKAAGYLPVCVVDCGTAITVDVVTGDARHQGGLILSGLPAQKAGLARLAPQLPSIDLPTRPPFLATNTADALASGHIFGTAAAVQGVIRRCLAGSSERLTPVLTGGDAPIIARYLDLDARLRPDLVLEGLASLP</sequence>
<dbReference type="EMBL" id="CP005990">
    <property type="protein sequence ID" value="AGY92647.1"/>
    <property type="molecule type" value="Genomic_DNA"/>
</dbReference>
<feature type="binding site" evidence="16">
    <location>
        <position position="131"/>
    </location>
    <ligand>
        <name>ATP</name>
        <dbReference type="ChEBI" id="CHEBI:30616"/>
    </ligand>
</feature>
<dbReference type="EC" id="2.7.1.33" evidence="6 16"/>
<keyword evidence="13 16" id="KW-0173">Coenzyme A biosynthesis</keyword>
<evidence type="ECO:0000256" key="3">
    <source>
        <dbReference type="ARBA" id="ARBA00004496"/>
    </source>
</evidence>
<accession>U5T8R5</accession>
<dbReference type="KEGG" id="spiu:SPICUR_08600"/>
<evidence type="ECO:0000256" key="10">
    <source>
        <dbReference type="ARBA" id="ARBA00022777"/>
    </source>
</evidence>
<evidence type="ECO:0000256" key="5">
    <source>
        <dbReference type="ARBA" id="ARBA00011738"/>
    </source>
</evidence>
<evidence type="ECO:0000256" key="4">
    <source>
        <dbReference type="ARBA" id="ARBA00005225"/>
    </source>
</evidence>
<name>U5T8R5_9GAMM</name>
<feature type="binding site" evidence="16">
    <location>
        <position position="99"/>
    </location>
    <ligand>
        <name>substrate</name>
    </ligand>
</feature>
<comment type="pathway">
    <text evidence="4 16">Cofactor biosynthesis; coenzyme A biosynthesis; CoA from (R)-pantothenate: step 1/5.</text>
</comment>
<dbReference type="RefSeq" id="WP_023368050.1">
    <property type="nucleotide sequence ID" value="NC_022664.1"/>
</dbReference>
<dbReference type="InterPro" id="IPR004619">
    <property type="entry name" value="Type_III_PanK"/>
</dbReference>
<dbReference type="GO" id="GO:0004594">
    <property type="term" value="F:pantothenate kinase activity"/>
    <property type="evidence" value="ECO:0007669"/>
    <property type="project" value="UniProtKB-UniRule"/>
</dbReference>
<comment type="cofactor">
    <cofactor evidence="2">
        <name>K(+)</name>
        <dbReference type="ChEBI" id="CHEBI:29103"/>
    </cofactor>
</comment>
<dbReference type="GO" id="GO:0005737">
    <property type="term" value="C:cytoplasm"/>
    <property type="evidence" value="ECO:0007669"/>
    <property type="project" value="UniProtKB-SubCell"/>
</dbReference>
<evidence type="ECO:0000256" key="2">
    <source>
        <dbReference type="ARBA" id="ARBA00001958"/>
    </source>
</evidence>
<dbReference type="NCBIfam" id="TIGR00671">
    <property type="entry name" value="baf"/>
    <property type="match status" value="1"/>
</dbReference>
<dbReference type="GO" id="GO:0005524">
    <property type="term" value="F:ATP binding"/>
    <property type="evidence" value="ECO:0007669"/>
    <property type="project" value="UniProtKB-UniRule"/>
</dbReference>
<dbReference type="HOGENOM" id="CLU_066627_0_0_6"/>
<dbReference type="GO" id="GO:0046872">
    <property type="term" value="F:metal ion binding"/>
    <property type="evidence" value="ECO:0007669"/>
    <property type="project" value="UniProtKB-KW"/>
</dbReference>
<comment type="catalytic activity">
    <reaction evidence="1 16">
        <text>(R)-pantothenate + ATP = (R)-4'-phosphopantothenate + ADP + H(+)</text>
        <dbReference type="Rhea" id="RHEA:16373"/>
        <dbReference type="ChEBI" id="CHEBI:10986"/>
        <dbReference type="ChEBI" id="CHEBI:15378"/>
        <dbReference type="ChEBI" id="CHEBI:29032"/>
        <dbReference type="ChEBI" id="CHEBI:30616"/>
        <dbReference type="ChEBI" id="CHEBI:456216"/>
        <dbReference type="EC" id="2.7.1.33"/>
    </reaction>
</comment>
<evidence type="ECO:0000256" key="15">
    <source>
        <dbReference type="ARBA" id="ARBA00040883"/>
    </source>
</evidence>
<comment type="similarity">
    <text evidence="14 16">Belongs to the type III pantothenate kinase family.</text>
</comment>
<dbReference type="CDD" id="cd24015">
    <property type="entry name" value="ASKHA_NBD_PanK-III"/>
    <property type="match status" value="1"/>
</dbReference>
<keyword evidence="8 16" id="KW-0808">Transferase</keyword>
<feature type="binding site" evidence="16">
    <location>
        <begin position="12"/>
        <end position="19"/>
    </location>
    <ligand>
        <name>ATP</name>
        <dbReference type="ChEBI" id="CHEBI:30616"/>
    </ligand>
</feature>
<dbReference type="Proteomes" id="UP000017640">
    <property type="component" value="Chromosome"/>
</dbReference>
<comment type="cofactor">
    <cofactor evidence="16">
        <name>NH4(+)</name>
        <dbReference type="ChEBI" id="CHEBI:28938"/>
    </cofactor>
    <cofactor evidence="16">
        <name>K(+)</name>
        <dbReference type="ChEBI" id="CHEBI:29103"/>
    </cofactor>
    <text evidence="16">A monovalent cation. Ammonium or potassium.</text>
</comment>
<dbReference type="PANTHER" id="PTHR34265:SF1">
    <property type="entry name" value="TYPE III PANTOTHENATE KINASE"/>
    <property type="match status" value="1"/>
</dbReference>
<comment type="function">
    <text evidence="16">Catalyzes the phosphorylation of pantothenate (Pan), the first step in CoA biosynthesis.</text>
</comment>
<dbReference type="AlphaFoldDB" id="U5T8R5"/>
<dbReference type="STRING" id="1335757.SPICUR_08600"/>
<dbReference type="Pfam" id="PF03309">
    <property type="entry name" value="Pan_kinase"/>
    <property type="match status" value="1"/>
</dbReference>
<dbReference type="SUPFAM" id="SSF53067">
    <property type="entry name" value="Actin-like ATPase domain"/>
    <property type="match status" value="2"/>
</dbReference>
<evidence type="ECO:0000256" key="12">
    <source>
        <dbReference type="ARBA" id="ARBA00022958"/>
    </source>
</evidence>
<gene>
    <name evidence="16" type="primary">coaX</name>
    <name evidence="17" type="ORF">SPICUR_08600</name>
</gene>
<dbReference type="PANTHER" id="PTHR34265">
    <property type="entry name" value="TYPE III PANTOTHENATE KINASE"/>
    <property type="match status" value="1"/>
</dbReference>
<dbReference type="Gene3D" id="3.30.420.40">
    <property type="match status" value="2"/>
</dbReference>
<dbReference type="InterPro" id="IPR043129">
    <property type="entry name" value="ATPase_NBD"/>
</dbReference>
<evidence type="ECO:0000256" key="13">
    <source>
        <dbReference type="ARBA" id="ARBA00022993"/>
    </source>
</evidence>
<organism evidence="17 18">
    <name type="scientific">Spiribacter curvatus</name>
    <dbReference type="NCBI Taxonomy" id="1335757"/>
    <lineage>
        <taxon>Bacteria</taxon>
        <taxon>Pseudomonadati</taxon>
        <taxon>Pseudomonadota</taxon>
        <taxon>Gammaproteobacteria</taxon>
        <taxon>Chromatiales</taxon>
        <taxon>Ectothiorhodospiraceae</taxon>
        <taxon>Spiribacter</taxon>
    </lineage>
</organism>
<evidence type="ECO:0000256" key="8">
    <source>
        <dbReference type="ARBA" id="ARBA00022679"/>
    </source>
</evidence>